<dbReference type="CDD" id="cd12148">
    <property type="entry name" value="fungal_TF_MHR"/>
    <property type="match status" value="1"/>
</dbReference>
<evidence type="ECO:0000259" key="8">
    <source>
        <dbReference type="PROSITE" id="PS50048"/>
    </source>
</evidence>
<dbReference type="GO" id="GO:0006351">
    <property type="term" value="P:DNA-templated transcription"/>
    <property type="evidence" value="ECO:0007669"/>
    <property type="project" value="InterPro"/>
</dbReference>
<protein>
    <recommendedName>
        <fullName evidence="8">Zn(2)-C6 fungal-type domain-containing protein</fullName>
    </recommendedName>
</protein>
<proteinExistence type="predicted"/>
<dbReference type="HOGENOM" id="CLU_007604_0_0_1"/>
<feature type="coiled-coil region" evidence="6">
    <location>
        <begin position="149"/>
        <end position="176"/>
    </location>
</feature>
<accession>A0A0D1YZH2</accession>
<feature type="compositionally biased region" description="Low complexity" evidence="7">
    <location>
        <begin position="11"/>
        <end position="23"/>
    </location>
</feature>
<evidence type="ECO:0000256" key="5">
    <source>
        <dbReference type="ARBA" id="ARBA00023242"/>
    </source>
</evidence>
<keyword evidence="4" id="KW-0804">Transcription</keyword>
<dbReference type="OrthoDB" id="2110361at2759"/>
<keyword evidence="6" id="KW-0175">Coiled coil</keyword>
<sequence length="801" mass="90286">MQHQLYTGRDSPSATSSGSPSSAHVQTQQSLPVPSFAPLTRPGLQSQDSAATMSSFYPHDLGSVSPHDGSSHLSDNLRSGVGSGTPSPAQLSAMMMHNPKRAYRQRRKDPSCDACRERKVKCDATETTSCTECSSRNVRCQFTKDTNRRMSSIKQVQDLERQLIEARQQLDRFHAVEQRTDFSTDFRPDATLLAFTDFPAVGKSPRRMLKARSPQDLTNARLQLNDVGRGLLKPPVTGTNPRSHGSHSNVSDLQGLPSRPAAERLLHYYHECVHRQFPVLYWPRFQRTFAVAMDRPSTHTLPTDWVAVLYGVLACGALATHDSSRLPEAQDYLTRAISTINFWEDDVSVNQAIVAFLASIALVEMNRKSASWIWLGSAIRVVQDLGLHVQGGQWSPIEGEMRKRIWYSFYVWDRLLALELGKPMLINDDECDTEYPQVLDEERLVTDDLQTPLPPTLLLASVHVARLMAPLAKMFRSLCITNEALTRFETHLGECLQLFPRQVQLSSTAALDPCIMVPLIYFQNSRILLHRHNLSPSSSPEQRAQAIEQCVHAARDTAGVLSRCMVPNAKSQDWEQRFILSSTTLLCTHMWRCMLLLLFRQFFDAFFIVLRAAATINDARSINVCCGRYLSFFLRRLITHFEGPTSLGPEHNEEILAYLTADLQSSTNSWVWGNAETGTHLSRRQKHGRPKHLNSENEPQSTPSAQSPSWDNFLSEEEQHDWGGWSHVEQAARYLQRLWENRQHRAPDQIPSPYPQQQQPLPPLPPPSTSNTPVPGLPPLIVAPNQESSENRTRMKIASII</sequence>
<dbReference type="PROSITE" id="PS50048">
    <property type="entry name" value="ZN2_CY6_FUNGAL_2"/>
    <property type="match status" value="1"/>
</dbReference>
<keyword evidence="1" id="KW-0479">Metal-binding</keyword>
<dbReference type="EMBL" id="KN846951">
    <property type="protein sequence ID" value="KIV86934.1"/>
    <property type="molecule type" value="Genomic_DNA"/>
</dbReference>
<evidence type="ECO:0000256" key="2">
    <source>
        <dbReference type="ARBA" id="ARBA00023015"/>
    </source>
</evidence>
<feature type="compositionally biased region" description="Polar residues" evidence="7">
    <location>
        <begin position="696"/>
        <end position="711"/>
    </location>
</feature>
<dbReference type="SMART" id="SM00906">
    <property type="entry name" value="Fungal_trans"/>
    <property type="match status" value="1"/>
</dbReference>
<evidence type="ECO:0000256" key="7">
    <source>
        <dbReference type="SAM" id="MobiDB-lite"/>
    </source>
</evidence>
<keyword evidence="3" id="KW-0238">DNA-binding</keyword>
<reference evidence="9 10" key="1">
    <citation type="submission" date="2015-01" db="EMBL/GenBank/DDBJ databases">
        <title>The Genome Sequence of Exophiala sideris CBS121828.</title>
        <authorList>
            <consortium name="The Broad Institute Genomics Platform"/>
            <person name="Cuomo C."/>
            <person name="de Hoog S."/>
            <person name="Gorbushina A."/>
            <person name="Stielow B."/>
            <person name="Teixiera M."/>
            <person name="Abouelleil A."/>
            <person name="Chapman S.B."/>
            <person name="Priest M."/>
            <person name="Young S.K."/>
            <person name="Wortman J."/>
            <person name="Nusbaum C."/>
            <person name="Birren B."/>
        </authorList>
    </citation>
    <scope>NUCLEOTIDE SEQUENCE [LARGE SCALE GENOMIC DNA]</scope>
    <source>
        <strain evidence="9 10">CBS 121828</strain>
    </source>
</reference>
<organism evidence="9 10">
    <name type="scientific">Exophiala sideris</name>
    <dbReference type="NCBI Taxonomy" id="1016849"/>
    <lineage>
        <taxon>Eukaryota</taxon>
        <taxon>Fungi</taxon>
        <taxon>Dikarya</taxon>
        <taxon>Ascomycota</taxon>
        <taxon>Pezizomycotina</taxon>
        <taxon>Eurotiomycetes</taxon>
        <taxon>Chaetothyriomycetidae</taxon>
        <taxon>Chaetothyriales</taxon>
        <taxon>Herpotrichiellaceae</taxon>
        <taxon>Exophiala</taxon>
    </lineage>
</organism>
<gene>
    <name evidence="9" type="ORF">PV11_02510</name>
</gene>
<dbReference type="Pfam" id="PF00172">
    <property type="entry name" value="Zn_clus"/>
    <property type="match status" value="1"/>
</dbReference>
<feature type="compositionally biased region" description="Polar residues" evidence="7">
    <location>
        <begin position="43"/>
        <end position="55"/>
    </location>
</feature>
<dbReference type="PROSITE" id="PS00463">
    <property type="entry name" value="ZN2_CY6_FUNGAL_1"/>
    <property type="match status" value="1"/>
</dbReference>
<feature type="region of interest" description="Disordered" evidence="7">
    <location>
        <begin position="681"/>
        <end position="711"/>
    </location>
</feature>
<feature type="compositionally biased region" description="Polar residues" evidence="7">
    <location>
        <begin position="237"/>
        <end position="252"/>
    </location>
</feature>
<dbReference type="AlphaFoldDB" id="A0A0D1YZH2"/>
<dbReference type="GO" id="GO:0008270">
    <property type="term" value="F:zinc ion binding"/>
    <property type="evidence" value="ECO:0007669"/>
    <property type="project" value="InterPro"/>
</dbReference>
<feature type="region of interest" description="Disordered" evidence="7">
    <location>
        <begin position="746"/>
        <end position="801"/>
    </location>
</feature>
<dbReference type="Pfam" id="PF04082">
    <property type="entry name" value="Fungal_trans"/>
    <property type="match status" value="1"/>
</dbReference>
<dbReference type="GO" id="GO:0003677">
    <property type="term" value="F:DNA binding"/>
    <property type="evidence" value="ECO:0007669"/>
    <property type="project" value="UniProtKB-KW"/>
</dbReference>
<feature type="region of interest" description="Disordered" evidence="7">
    <location>
        <begin position="1"/>
        <end position="91"/>
    </location>
</feature>
<dbReference type="InterPro" id="IPR036864">
    <property type="entry name" value="Zn2-C6_fun-type_DNA-bd_sf"/>
</dbReference>
<name>A0A0D1YZH2_9EURO</name>
<evidence type="ECO:0000256" key="4">
    <source>
        <dbReference type="ARBA" id="ARBA00023163"/>
    </source>
</evidence>
<evidence type="ECO:0000256" key="6">
    <source>
        <dbReference type="SAM" id="Coils"/>
    </source>
</evidence>
<dbReference type="InterPro" id="IPR001138">
    <property type="entry name" value="Zn2Cys6_DnaBD"/>
</dbReference>
<evidence type="ECO:0000256" key="1">
    <source>
        <dbReference type="ARBA" id="ARBA00022723"/>
    </source>
</evidence>
<evidence type="ECO:0000256" key="3">
    <source>
        <dbReference type="ARBA" id="ARBA00023125"/>
    </source>
</evidence>
<dbReference type="STRING" id="1016849.A0A0D1YZH2"/>
<dbReference type="Proteomes" id="UP000053599">
    <property type="component" value="Unassembled WGS sequence"/>
</dbReference>
<feature type="region of interest" description="Disordered" evidence="7">
    <location>
        <begin position="229"/>
        <end position="254"/>
    </location>
</feature>
<evidence type="ECO:0000313" key="9">
    <source>
        <dbReference type="EMBL" id="KIV86934.1"/>
    </source>
</evidence>
<dbReference type="InterPro" id="IPR050987">
    <property type="entry name" value="AtrR-like"/>
</dbReference>
<dbReference type="CDD" id="cd00067">
    <property type="entry name" value="GAL4"/>
    <property type="match status" value="1"/>
</dbReference>
<feature type="compositionally biased region" description="Basic residues" evidence="7">
    <location>
        <begin position="681"/>
        <end position="692"/>
    </location>
</feature>
<keyword evidence="5" id="KW-0539">Nucleus</keyword>
<dbReference type="SMART" id="SM00066">
    <property type="entry name" value="GAL4"/>
    <property type="match status" value="1"/>
</dbReference>
<dbReference type="PANTHER" id="PTHR46910">
    <property type="entry name" value="TRANSCRIPTION FACTOR PDR1"/>
    <property type="match status" value="1"/>
</dbReference>
<keyword evidence="2" id="KW-0805">Transcription regulation</keyword>
<dbReference type="GO" id="GO:0000981">
    <property type="term" value="F:DNA-binding transcription factor activity, RNA polymerase II-specific"/>
    <property type="evidence" value="ECO:0007669"/>
    <property type="project" value="InterPro"/>
</dbReference>
<feature type="compositionally biased region" description="Pro residues" evidence="7">
    <location>
        <begin position="750"/>
        <end position="768"/>
    </location>
</feature>
<feature type="domain" description="Zn(2)-C6 fungal-type" evidence="8">
    <location>
        <begin position="111"/>
        <end position="142"/>
    </location>
</feature>
<evidence type="ECO:0000313" key="10">
    <source>
        <dbReference type="Proteomes" id="UP000053599"/>
    </source>
</evidence>
<dbReference type="Gene3D" id="4.10.240.10">
    <property type="entry name" value="Zn(2)-C6 fungal-type DNA-binding domain"/>
    <property type="match status" value="1"/>
</dbReference>
<dbReference type="PANTHER" id="PTHR46910:SF1">
    <property type="entry name" value="MISCELLANEOUS ZN(II)2CYS6 TRANSCRIPTION FACTOR (EUROFUNG)-RELATED"/>
    <property type="match status" value="1"/>
</dbReference>
<dbReference type="InterPro" id="IPR007219">
    <property type="entry name" value="XnlR_reg_dom"/>
</dbReference>
<dbReference type="SUPFAM" id="SSF57701">
    <property type="entry name" value="Zn2/Cys6 DNA-binding domain"/>
    <property type="match status" value="1"/>
</dbReference>